<evidence type="ECO:0000256" key="6">
    <source>
        <dbReference type="ARBA" id="ARBA00022500"/>
    </source>
</evidence>
<name>A0A1H7J3D8_9PROT</name>
<feature type="region of interest" description="Disordered" evidence="11">
    <location>
        <begin position="127"/>
        <end position="155"/>
    </location>
</feature>
<keyword evidence="4" id="KW-0813">Transport</keyword>
<dbReference type="Pfam" id="PF02050">
    <property type="entry name" value="FliJ"/>
    <property type="match status" value="1"/>
</dbReference>
<dbReference type="PANTHER" id="PTHR38786:SF1">
    <property type="entry name" value="FLAGELLAR FLIJ PROTEIN"/>
    <property type="match status" value="1"/>
</dbReference>
<evidence type="ECO:0000313" key="12">
    <source>
        <dbReference type="EMBL" id="SEK69188.1"/>
    </source>
</evidence>
<keyword evidence="13" id="KW-1185">Reference proteome</keyword>
<evidence type="ECO:0000256" key="3">
    <source>
        <dbReference type="ARBA" id="ARBA00020392"/>
    </source>
</evidence>
<evidence type="ECO:0000256" key="8">
    <source>
        <dbReference type="ARBA" id="ARBA00022927"/>
    </source>
</evidence>
<dbReference type="InterPro" id="IPR052570">
    <property type="entry name" value="FliJ"/>
</dbReference>
<dbReference type="RefSeq" id="WP_090827532.1">
    <property type="nucleotide sequence ID" value="NZ_FOBH01000002.1"/>
</dbReference>
<comment type="subcellular location">
    <subcellularLocation>
        <location evidence="1">Cell membrane</location>
        <topology evidence="1">Peripheral membrane protein</topology>
        <orientation evidence="1">Cytoplasmic side</orientation>
    </subcellularLocation>
</comment>
<organism evidence="12 13">
    <name type="scientific">Nitrosovibrio tenuis</name>
    <dbReference type="NCBI Taxonomy" id="1233"/>
    <lineage>
        <taxon>Bacteria</taxon>
        <taxon>Pseudomonadati</taxon>
        <taxon>Pseudomonadota</taxon>
        <taxon>Betaproteobacteria</taxon>
        <taxon>Nitrosomonadales</taxon>
        <taxon>Nitrosomonadaceae</taxon>
        <taxon>Nitrosovibrio</taxon>
    </lineage>
</organism>
<dbReference type="GO" id="GO:0006935">
    <property type="term" value="P:chemotaxis"/>
    <property type="evidence" value="ECO:0007669"/>
    <property type="project" value="UniProtKB-KW"/>
</dbReference>
<evidence type="ECO:0000256" key="5">
    <source>
        <dbReference type="ARBA" id="ARBA00022475"/>
    </source>
</evidence>
<evidence type="ECO:0000256" key="10">
    <source>
        <dbReference type="ARBA" id="ARBA00023225"/>
    </source>
</evidence>
<dbReference type="GO" id="GO:0044781">
    <property type="term" value="P:bacterial-type flagellum organization"/>
    <property type="evidence" value="ECO:0007669"/>
    <property type="project" value="UniProtKB-KW"/>
</dbReference>
<feature type="compositionally biased region" description="Basic and acidic residues" evidence="11">
    <location>
        <begin position="127"/>
        <end position="149"/>
    </location>
</feature>
<dbReference type="PIRSF" id="PIRSF019404">
    <property type="entry name" value="FliJ"/>
    <property type="match status" value="1"/>
</dbReference>
<dbReference type="GO" id="GO:0015031">
    <property type="term" value="P:protein transport"/>
    <property type="evidence" value="ECO:0007669"/>
    <property type="project" value="UniProtKB-KW"/>
</dbReference>
<keyword evidence="12" id="KW-0969">Cilium</keyword>
<evidence type="ECO:0000313" key="13">
    <source>
        <dbReference type="Proteomes" id="UP000198620"/>
    </source>
</evidence>
<dbReference type="STRING" id="1233.SAMN05216387_102378"/>
<dbReference type="Gene3D" id="1.10.287.1700">
    <property type="match status" value="1"/>
</dbReference>
<dbReference type="EMBL" id="FOBH01000002">
    <property type="protein sequence ID" value="SEK69188.1"/>
    <property type="molecule type" value="Genomic_DNA"/>
</dbReference>
<dbReference type="OrthoDB" id="6465096at2"/>
<dbReference type="PANTHER" id="PTHR38786">
    <property type="entry name" value="FLAGELLAR FLIJ PROTEIN"/>
    <property type="match status" value="1"/>
</dbReference>
<dbReference type="GO" id="GO:0071973">
    <property type="term" value="P:bacterial-type flagellum-dependent cell motility"/>
    <property type="evidence" value="ECO:0007669"/>
    <property type="project" value="InterPro"/>
</dbReference>
<gene>
    <name evidence="12" type="ORF">SAMN05216387_102378</name>
</gene>
<dbReference type="InterPro" id="IPR053716">
    <property type="entry name" value="Flag_assembly_chemotaxis_eff"/>
</dbReference>
<dbReference type="Proteomes" id="UP000198620">
    <property type="component" value="Unassembled WGS sequence"/>
</dbReference>
<sequence length="155" mass="17744">MSERSALETLIELAQTRADDAAKRLGALNAQNLDMEAKLVLLLQYCDEYRARFQASMQRGLTASDWRNYHEFLNKLDAAIVQQREILILMRQRVAAGQTAWQTARQTLSSYDTLDQRRVRAETLRAARYEQKQSDEHVTNSATRRDGSHSSHSSS</sequence>
<dbReference type="NCBIfam" id="TIGR02473">
    <property type="entry name" value="flagell_FliJ"/>
    <property type="match status" value="1"/>
</dbReference>
<evidence type="ECO:0000256" key="9">
    <source>
        <dbReference type="ARBA" id="ARBA00023136"/>
    </source>
</evidence>
<evidence type="ECO:0000256" key="1">
    <source>
        <dbReference type="ARBA" id="ARBA00004413"/>
    </source>
</evidence>
<reference evidence="12 13" key="1">
    <citation type="submission" date="2016-10" db="EMBL/GenBank/DDBJ databases">
        <authorList>
            <person name="de Groot N.N."/>
        </authorList>
    </citation>
    <scope>NUCLEOTIDE SEQUENCE [LARGE SCALE GENOMIC DNA]</scope>
    <source>
        <strain evidence="12 13">Nv1</strain>
    </source>
</reference>
<dbReference type="GO" id="GO:0003774">
    <property type="term" value="F:cytoskeletal motor activity"/>
    <property type="evidence" value="ECO:0007669"/>
    <property type="project" value="InterPro"/>
</dbReference>
<dbReference type="GO" id="GO:0009288">
    <property type="term" value="C:bacterial-type flagellum"/>
    <property type="evidence" value="ECO:0007669"/>
    <property type="project" value="InterPro"/>
</dbReference>
<dbReference type="InterPro" id="IPR018006">
    <property type="entry name" value="Flag_FliJ_proteobac"/>
</dbReference>
<dbReference type="AlphaFoldDB" id="A0A1H7J3D8"/>
<dbReference type="InterPro" id="IPR012823">
    <property type="entry name" value="Flagell_FliJ"/>
</dbReference>
<keyword evidence="6" id="KW-0145">Chemotaxis</keyword>
<keyword evidence="7" id="KW-1005">Bacterial flagellum biogenesis</keyword>
<keyword evidence="5" id="KW-1003">Cell membrane</keyword>
<protein>
    <recommendedName>
        <fullName evidence="3">Flagellar FliJ protein</fullName>
    </recommendedName>
</protein>
<comment type="similarity">
    <text evidence="2">Belongs to the FliJ family.</text>
</comment>
<evidence type="ECO:0000256" key="11">
    <source>
        <dbReference type="SAM" id="MobiDB-lite"/>
    </source>
</evidence>
<dbReference type="GO" id="GO:0005886">
    <property type="term" value="C:plasma membrane"/>
    <property type="evidence" value="ECO:0007669"/>
    <property type="project" value="UniProtKB-SubCell"/>
</dbReference>
<keyword evidence="8" id="KW-0653">Protein transport</keyword>
<keyword evidence="9" id="KW-0472">Membrane</keyword>
<dbReference type="PRINTS" id="PR01004">
    <property type="entry name" value="FLGFLIJ"/>
</dbReference>
<evidence type="ECO:0000256" key="4">
    <source>
        <dbReference type="ARBA" id="ARBA00022448"/>
    </source>
</evidence>
<keyword evidence="10" id="KW-1006">Bacterial flagellum protein export</keyword>
<keyword evidence="12" id="KW-0282">Flagellum</keyword>
<proteinExistence type="inferred from homology"/>
<evidence type="ECO:0000256" key="7">
    <source>
        <dbReference type="ARBA" id="ARBA00022795"/>
    </source>
</evidence>
<keyword evidence="12" id="KW-0966">Cell projection</keyword>
<accession>A0A1H7J3D8</accession>
<evidence type="ECO:0000256" key="2">
    <source>
        <dbReference type="ARBA" id="ARBA00010004"/>
    </source>
</evidence>